<proteinExistence type="predicted"/>
<reference evidence="1 2" key="1">
    <citation type="submission" date="2018-01" db="EMBL/GenBank/DDBJ databases">
        <title>Whole genome analyses suggest that Burkholderia sensu lato contains two further novel genera in the rhizoxinica-symbiotica group Mycetohabitans gen. nov., and Trinickia gen. nov.: implications for the evolution of diazotrophy and nodulation in the Burkholderiaceae.</title>
        <authorList>
            <person name="Estrada-de los Santos P."/>
            <person name="Palmer M."/>
            <person name="Chavez-Ramirez B."/>
            <person name="Beukes C."/>
            <person name="Steenkamp E.T."/>
            <person name="Hirsch A.M."/>
            <person name="Manyaka P."/>
            <person name="Maluk M."/>
            <person name="Lafos M."/>
            <person name="Crook M."/>
            <person name="Gross E."/>
            <person name="Simon M.F."/>
            <person name="Bueno dos Reis Junior F."/>
            <person name="Poole P.S."/>
            <person name="Venter S.N."/>
            <person name="James E.K."/>
        </authorList>
    </citation>
    <scope>NUCLEOTIDE SEQUENCE [LARGE SCALE GENOMIC DNA]</scope>
    <source>
        <strain evidence="1 2">JPY 581</strain>
    </source>
</reference>
<accession>A0A2N7X0Q5</accession>
<name>A0A2N7X0Q5_9BURK</name>
<dbReference type="Proteomes" id="UP000235777">
    <property type="component" value="Unassembled WGS sequence"/>
</dbReference>
<gene>
    <name evidence="1" type="ORF">C0Z20_18740</name>
</gene>
<dbReference type="AlphaFoldDB" id="A0A2N7X0Q5"/>
<evidence type="ECO:0000313" key="1">
    <source>
        <dbReference type="EMBL" id="PMS35162.1"/>
    </source>
</evidence>
<organism evidence="1 2">
    <name type="scientific">Trinickia symbiotica</name>
    <dbReference type="NCBI Taxonomy" id="863227"/>
    <lineage>
        <taxon>Bacteria</taxon>
        <taxon>Pseudomonadati</taxon>
        <taxon>Pseudomonadota</taxon>
        <taxon>Betaproteobacteria</taxon>
        <taxon>Burkholderiales</taxon>
        <taxon>Burkholderiaceae</taxon>
        <taxon>Trinickia</taxon>
    </lineage>
</organism>
<sequence>MATMIAAMASNEPALALTRSLFPPLADQPIFGSIGDSAPDTWVRRLMPNASKRTRPARSSR</sequence>
<protein>
    <submittedName>
        <fullName evidence="1">Uncharacterized protein</fullName>
    </submittedName>
</protein>
<dbReference type="EMBL" id="PNYC01000012">
    <property type="protein sequence ID" value="PMS35162.1"/>
    <property type="molecule type" value="Genomic_DNA"/>
</dbReference>
<keyword evidence="2" id="KW-1185">Reference proteome</keyword>
<comment type="caution">
    <text evidence="1">The sequence shown here is derived from an EMBL/GenBank/DDBJ whole genome shotgun (WGS) entry which is preliminary data.</text>
</comment>
<evidence type="ECO:0000313" key="2">
    <source>
        <dbReference type="Proteomes" id="UP000235777"/>
    </source>
</evidence>